<name>A0A0K0DVZ4_STRER</name>
<accession>A0A0K0DVZ4</accession>
<reference evidence="1" key="1">
    <citation type="submission" date="2015-08" db="UniProtKB">
        <authorList>
            <consortium name="WormBaseParasite"/>
        </authorList>
    </citation>
    <scope>IDENTIFICATION</scope>
</reference>
<dbReference type="AlphaFoldDB" id="A0A0K0DVZ4"/>
<protein>
    <submittedName>
        <fullName evidence="1">Uncharacterized protein</fullName>
    </submittedName>
</protein>
<dbReference type="WBParaSite" id="SSTP_0000141050.1">
    <property type="protein sequence ID" value="SSTP_0000141050.1"/>
    <property type="gene ID" value="SSTP_0000141050"/>
</dbReference>
<evidence type="ECO:0000313" key="1">
    <source>
        <dbReference type="WBParaSite" id="SSTP_0000141050.1"/>
    </source>
</evidence>
<organism evidence="1">
    <name type="scientific">Strongyloides stercoralis</name>
    <name type="common">Threadworm</name>
    <dbReference type="NCBI Taxonomy" id="6248"/>
    <lineage>
        <taxon>Eukaryota</taxon>
        <taxon>Metazoa</taxon>
        <taxon>Ecdysozoa</taxon>
        <taxon>Nematoda</taxon>
        <taxon>Chromadorea</taxon>
        <taxon>Rhabditida</taxon>
        <taxon>Tylenchina</taxon>
        <taxon>Panagrolaimomorpha</taxon>
        <taxon>Strongyloidoidea</taxon>
        <taxon>Strongyloididae</taxon>
        <taxon>Strongyloides</taxon>
    </lineage>
</organism>
<sequence length="39" mass="4316">MAQAREGAGKSLRAMTVTGWHTRGIKFQVPVVYVPTHSF</sequence>
<proteinExistence type="predicted"/>